<feature type="signal peptide" evidence="4">
    <location>
        <begin position="1"/>
        <end position="32"/>
    </location>
</feature>
<organism evidence="6 7">
    <name type="scientific">Seminavis robusta</name>
    <dbReference type="NCBI Taxonomy" id="568900"/>
    <lineage>
        <taxon>Eukaryota</taxon>
        <taxon>Sar</taxon>
        <taxon>Stramenopiles</taxon>
        <taxon>Ochrophyta</taxon>
        <taxon>Bacillariophyta</taxon>
        <taxon>Bacillariophyceae</taxon>
        <taxon>Bacillariophycidae</taxon>
        <taxon>Naviculales</taxon>
        <taxon>Naviculaceae</taxon>
        <taxon>Seminavis</taxon>
    </lineage>
</organism>
<sequence length="318" mass="35138">MFLSKRKSTRRLPRVLSLLAVMILSHSQDAAGYTPYVFNCFEEGFDKCIHGTCNENTKRCECDAFYAGDDCSTPSYQCADGVTFCYNGGICIPDSTNTSKYNCDCFKHEGITLYKGDSCETPTYVSCERHSRGDFSYCINGGSCRAYVTQQQEHVPCDCSGAQRREGQGNEQGNAMWDEHCQFLGYMPFPTMQATTFNSGLSEIGILGIVMIVGGVIAFAAVLGLQIRRQKQSWDTQEAILVASQRNNTTESTEEEEEEVVSFEEADLEMPLPGSIPKFTHVKEGEEKQTDTTTTSSTTISTNYGIPKGQVGPEHTIT</sequence>
<name>A0A9N8DWM6_9STRA</name>
<feature type="compositionally biased region" description="Low complexity" evidence="2">
    <location>
        <begin position="291"/>
        <end position="302"/>
    </location>
</feature>
<evidence type="ECO:0000256" key="4">
    <source>
        <dbReference type="SAM" id="SignalP"/>
    </source>
</evidence>
<feature type="chain" id="PRO_5040314209" evidence="4">
    <location>
        <begin position="33"/>
        <end position="318"/>
    </location>
</feature>
<protein>
    <submittedName>
        <fullName evidence="6">Notch ligand involved in the mediation of Notch signaling By similarity</fullName>
    </submittedName>
</protein>
<dbReference type="EMBL" id="CAICTM010000327">
    <property type="protein sequence ID" value="CAB9507995.1"/>
    <property type="molecule type" value="Genomic_DNA"/>
</dbReference>
<reference evidence="6" key="1">
    <citation type="submission" date="2020-06" db="EMBL/GenBank/DDBJ databases">
        <authorList>
            <consortium name="Plant Systems Biology data submission"/>
        </authorList>
    </citation>
    <scope>NUCLEOTIDE SEQUENCE</scope>
    <source>
        <strain evidence="6">D6</strain>
    </source>
</reference>
<dbReference type="PROSITE" id="PS00022">
    <property type="entry name" value="EGF_1"/>
    <property type="match status" value="1"/>
</dbReference>
<dbReference type="Proteomes" id="UP001153069">
    <property type="component" value="Unassembled WGS sequence"/>
</dbReference>
<dbReference type="AlphaFoldDB" id="A0A9N8DWM6"/>
<gene>
    <name evidence="6" type="ORF">SEMRO_328_G118590.1</name>
</gene>
<feature type="compositionally biased region" description="Basic and acidic residues" evidence="2">
    <location>
        <begin position="281"/>
        <end position="290"/>
    </location>
</feature>
<dbReference type="PROSITE" id="PS50026">
    <property type="entry name" value="EGF_3"/>
    <property type="match status" value="1"/>
</dbReference>
<evidence type="ECO:0000256" key="2">
    <source>
        <dbReference type="SAM" id="MobiDB-lite"/>
    </source>
</evidence>
<keyword evidence="4" id="KW-0732">Signal</keyword>
<evidence type="ECO:0000256" key="1">
    <source>
        <dbReference type="PROSITE-ProRule" id="PRU00076"/>
    </source>
</evidence>
<evidence type="ECO:0000256" key="3">
    <source>
        <dbReference type="SAM" id="Phobius"/>
    </source>
</evidence>
<accession>A0A9N8DWM6</accession>
<evidence type="ECO:0000313" key="7">
    <source>
        <dbReference type="Proteomes" id="UP001153069"/>
    </source>
</evidence>
<feature type="region of interest" description="Disordered" evidence="2">
    <location>
        <begin position="281"/>
        <end position="318"/>
    </location>
</feature>
<evidence type="ECO:0000259" key="5">
    <source>
        <dbReference type="PROSITE" id="PS50026"/>
    </source>
</evidence>
<evidence type="ECO:0000313" key="6">
    <source>
        <dbReference type="EMBL" id="CAB9507995.1"/>
    </source>
</evidence>
<keyword evidence="3" id="KW-0472">Membrane</keyword>
<feature type="domain" description="EGF-like" evidence="5">
    <location>
        <begin position="74"/>
        <end position="120"/>
    </location>
</feature>
<comment type="caution">
    <text evidence="6">The sequence shown here is derived from an EMBL/GenBank/DDBJ whole genome shotgun (WGS) entry which is preliminary data.</text>
</comment>
<keyword evidence="3" id="KW-1133">Transmembrane helix</keyword>
<dbReference type="OrthoDB" id="283575at2759"/>
<proteinExistence type="predicted"/>
<feature type="transmembrane region" description="Helical" evidence="3">
    <location>
        <begin position="204"/>
        <end position="225"/>
    </location>
</feature>
<comment type="caution">
    <text evidence="1">Lacks conserved residue(s) required for the propagation of feature annotation.</text>
</comment>
<keyword evidence="7" id="KW-1185">Reference proteome</keyword>
<keyword evidence="3" id="KW-0812">Transmembrane</keyword>
<dbReference type="InterPro" id="IPR000742">
    <property type="entry name" value="EGF"/>
</dbReference>
<keyword evidence="1" id="KW-0245">EGF-like domain</keyword>